<keyword evidence="2" id="KW-1185">Reference proteome</keyword>
<evidence type="ECO:0000313" key="1">
    <source>
        <dbReference type="EMBL" id="TCM62332.1"/>
    </source>
</evidence>
<proteinExistence type="predicted"/>
<sequence length="102" mass="11617">MKNHDVITKLGGIGKARELLSGAPSTATHYFAPRYFEEWISGKWTTLINNQWHDCKKPTGSLINLDDLRTAIDEFEFSGRDDLEILEMIDVSPNCGVIYERD</sequence>
<dbReference type="Proteomes" id="UP000294963">
    <property type="component" value="Unassembled WGS sequence"/>
</dbReference>
<dbReference type="EMBL" id="SLVJ01000025">
    <property type="protein sequence ID" value="TCM62332.1"/>
    <property type="molecule type" value="Genomic_DNA"/>
</dbReference>
<organism evidence="1 2">
    <name type="scientific">Acinetobacter calcoaceticus</name>
    <dbReference type="NCBI Taxonomy" id="471"/>
    <lineage>
        <taxon>Bacteria</taxon>
        <taxon>Pseudomonadati</taxon>
        <taxon>Pseudomonadota</taxon>
        <taxon>Gammaproteobacteria</taxon>
        <taxon>Moraxellales</taxon>
        <taxon>Moraxellaceae</taxon>
        <taxon>Acinetobacter</taxon>
        <taxon>Acinetobacter calcoaceticus/baumannii complex</taxon>
    </lineage>
</organism>
<comment type="caution">
    <text evidence="1">The sequence shown here is derived from an EMBL/GenBank/DDBJ whole genome shotgun (WGS) entry which is preliminary data.</text>
</comment>
<evidence type="ECO:0000313" key="2">
    <source>
        <dbReference type="Proteomes" id="UP000294963"/>
    </source>
</evidence>
<name>A0A4R1XHQ4_ACICA</name>
<dbReference type="OrthoDB" id="6709765at2"/>
<gene>
    <name evidence="1" type="ORF">EC844_12560</name>
</gene>
<accession>A0A4R1XHQ4</accession>
<protein>
    <submittedName>
        <fullName evidence="1">Uncharacterized protein</fullName>
    </submittedName>
</protein>
<reference evidence="1 2" key="1">
    <citation type="submission" date="2019-03" db="EMBL/GenBank/DDBJ databases">
        <title>Genomic analyses of the natural microbiome of Caenorhabditis elegans.</title>
        <authorList>
            <person name="Samuel B."/>
        </authorList>
    </citation>
    <scope>NUCLEOTIDE SEQUENCE [LARGE SCALE GENOMIC DNA]</scope>
    <source>
        <strain evidence="1 2">JUb89</strain>
    </source>
</reference>
<dbReference type="AlphaFoldDB" id="A0A4R1XHQ4"/>